<organism evidence="1">
    <name type="scientific">Acididesulfobacillus acetoxydans</name>
    <dbReference type="NCBI Taxonomy" id="1561005"/>
    <lineage>
        <taxon>Bacteria</taxon>
        <taxon>Bacillati</taxon>
        <taxon>Bacillota</taxon>
        <taxon>Clostridia</taxon>
        <taxon>Eubacteriales</taxon>
        <taxon>Peptococcaceae</taxon>
        <taxon>Acididesulfobacillus</taxon>
    </lineage>
</organism>
<dbReference type="EMBL" id="LR746496">
    <property type="protein sequence ID" value="CAA7603459.1"/>
    <property type="molecule type" value="Genomic_DNA"/>
</dbReference>
<evidence type="ECO:0000313" key="3">
    <source>
        <dbReference type="Proteomes" id="UP001071230"/>
    </source>
</evidence>
<dbReference type="RefSeq" id="WP_261486496.1">
    <property type="nucleotide sequence ID" value="NZ_CDGJ01000033.1"/>
</dbReference>
<reference evidence="1" key="2">
    <citation type="submission" date="2020-01" db="EMBL/GenBank/DDBJ databases">
        <authorList>
            <person name="Hornung B."/>
        </authorList>
    </citation>
    <scope>NUCLEOTIDE SEQUENCE</scope>
    <source>
        <strain evidence="1">PacBioINE</strain>
    </source>
</reference>
<accession>A0A8S0WAH6</accession>
<proteinExistence type="predicted"/>
<sequence>MKHYKIEITDKALSHMAEIYIIAQCNYLHLKWPRDSNKPYPIRV</sequence>
<name>A0A8S0WAH6_9FIRM</name>
<dbReference type="EMBL" id="CDGJ01000033">
    <property type="protein sequence ID" value="CEJ06838.1"/>
    <property type="molecule type" value="Genomic_DNA"/>
</dbReference>
<gene>
    <name evidence="2" type="ORF">DEACI_1289</name>
    <name evidence="1" type="ORF">DEACI_4286</name>
</gene>
<reference evidence="2" key="1">
    <citation type="submission" date="2014-11" db="EMBL/GenBank/DDBJ databases">
        <authorList>
            <person name="Hornung B.V."/>
        </authorList>
    </citation>
    <scope>NUCLEOTIDE SEQUENCE</scope>
    <source>
        <strain evidence="2">INE</strain>
    </source>
</reference>
<evidence type="ECO:0000313" key="1">
    <source>
        <dbReference type="EMBL" id="CAA7603459.1"/>
    </source>
</evidence>
<dbReference type="Proteomes" id="UP000836597">
    <property type="component" value="Chromosome"/>
</dbReference>
<dbReference type="AlphaFoldDB" id="A0A8S0WAH6"/>
<dbReference type="Proteomes" id="UP001071230">
    <property type="component" value="Unassembled WGS sequence"/>
</dbReference>
<evidence type="ECO:0000313" key="2">
    <source>
        <dbReference type="EMBL" id="CEJ06838.1"/>
    </source>
</evidence>
<protein>
    <submittedName>
        <fullName evidence="1">Uncharacterized protein</fullName>
    </submittedName>
</protein>
<dbReference type="KEGG" id="aacx:DEACI_4286"/>
<keyword evidence="3" id="KW-1185">Reference proteome</keyword>